<sequence>MTIGQKKKAVALAWATAILLCLGFGTWQLGHGLYINAKAQLAQVLLERAWQMTLADGKPHKAWPWADTWPVAKLEIPSLGLTQIVLSNASGEALAFGPGHLVGSPQPGRGGMTVIAGHRDTHFSFLSGLKNDDHVIVSTADGVSHRYIVGQSEILDSGLVRIDPFSRPGIAFVTCYPFDSKEQGPLRYVVFASPAPDAG</sequence>
<organism evidence="2 3">
    <name type="scientific">Parvibaculum lavamentivorans (strain DS-1 / DSM 13023 / NCIMB 13966)</name>
    <dbReference type="NCBI Taxonomy" id="402881"/>
    <lineage>
        <taxon>Bacteria</taxon>
        <taxon>Pseudomonadati</taxon>
        <taxon>Pseudomonadota</taxon>
        <taxon>Alphaproteobacteria</taxon>
        <taxon>Hyphomicrobiales</taxon>
        <taxon>Parvibaculaceae</taxon>
        <taxon>Parvibaculum</taxon>
    </lineage>
</organism>
<evidence type="ECO:0000313" key="3">
    <source>
        <dbReference type="Proteomes" id="UP000006377"/>
    </source>
</evidence>
<keyword evidence="1" id="KW-0378">Hydrolase</keyword>
<dbReference type="GO" id="GO:0016787">
    <property type="term" value="F:hydrolase activity"/>
    <property type="evidence" value="ECO:0007669"/>
    <property type="project" value="UniProtKB-KW"/>
</dbReference>
<gene>
    <name evidence="2" type="ordered locus">Plav_2294</name>
</gene>
<dbReference type="eggNOG" id="COG3764">
    <property type="taxonomic scope" value="Bacteria"/>
</dbReference>
<dbReference type="HOGENOM" id="CLU_045680_6_0_5"/>
<dbReference type="KEGG" id="pla:Plav_2294"/>
<dbReference type="CDD" id="cd05828">
    <property type="entry name" value="Sortase_D_1"/>
    <property type="match status" value="1"/>
</dbReference>
<dbReference type="InterPro" id="IPR023365">
    <property type="entry name" value="Sortase_dom-sf"/>
</dbReference>
<evidence type="ECO:0000256" key="1">
    <source>
        <dbReference type="ARBA" id="ARBA00022801"/>
    </source>
</evidence>
<dbReference type="InterPro" id="IPR005754">
    <property type="entry name" value="Sortase"/>
</dbReference>
<accession>A7HVH5</accession>
<dbReference type="InterPro" id="IPR022445">
    <property type="entry name" value="Sortase_proteobact_type"/>
</dbReference>
<dbReference type="InterPro" id="IPR041999">
    <property type="entry name" value="Sortase_D_1"/>
</dbReference>
<evidence type="ECO:0000313" key="2">
    <source>
        <dbReference type="EMBL" id="ABS63908.1"/>
    </source>
</evidence>
<dbReference type="Gene3D" id="2.40.260.10">
    <property type="entry name" value="Sortase"/>
    <property type="match status" value="1"/>
</dbReference>
<name>A7HVH5_PARL1</name>
<dbReference type="EMBL" id="CP000774">
    <property type="protein sequence ID" value="ABS63908.1"/>
    <property type="molecule type" value="Genomic_DNA"/>
</dbReference>
<dbReference type="Proteomes" id="UP000006377">
    <property type="component" value="Chromosome"/>
</dbReference>
<dbReference type="AlphaFoldDB" id="A7HVH5"/>
<protein>
    <submittedName>
        <fullName evidence="2">Sortase family protein</fullName>
    </submittedName>
</protein>
<dbReference type="Pfam" id="PF04203">
    <property type="entry name" value="Sortase"/>
    <property type="match status" value="1"/>
</dbReference>
<proteinExistence type="predicted"/>
<reference evidence="2 3" key="1">
    <citation type="journal article" date="2011" name="Stand. Genomic Sci.">
        <title>Complete genome sequence of Parvibaculum lavamentivorans type strain (DS-1(T)).</title>
        <authorList>
            <person name="Schleheck D."/>
            <person name="Weiss M."/>
            <person name="Pitluck S."/>
            <person name="Bruce D."/>
            <person name="Land M.L."/>
            <person name="Han S."/>
            <person name="Saunders E."/>
            <person name="Tapia R."/>
            <person name="Detter C."/>
            <person name="Brettin T."/>
            <person name="Han J."/>
            <person name="Woyke T."/>
            <person name="Goodwin L."/>
            <person name="Pennacchio L."/>
            <person name="Nolan M."/>
            <person name="Cook A.M."/>
            <person name="Kjelleberg S."/>
            <person name="Thomas T."/>
        </authorList>
    </citation>
    <scope>NUCLEOTIDE SEQUENCE [LARGE SCALE GENOMIC DNA]</scope>
    <source>
        <strain evidence="3">DS-1 / DSM 13023 / NCIMB 13966</strain>
    </source>
</reference>
<keyword evidence="3" id="KW-1185">Reference proteome</keyword>
<dbReference type="STRING" id="402881.Plav_2294"/>
<dbReference type="RefSeq" id="WP_012111214.1">
    <property type="nucleotide sequence ID" value="NC_009719.1"/>
</dbReference>
<dbReference type="SUPFAM" id="SSF63817">
    <property type="entry name" value="Sortase"/>
    <property type="match status" value="1"/>
</dbReference>
<dbReference type="NCBIfam" id="TIGR03784">
    <property type="entry name" value="marine_sortase"/>
    <property type="match status" value="1"/>
</dbReference>